<name>A0A0F9MY20_9ZZZZ</name>
<feature type="compositionally biased region" description="Basic and acidic residues" evidence="1">
    <location>
        <begin position="12"/>
        <end position="27"/>
    </location>
</feature>
<gene>
    <name evidence="2" type="ORF">LCGC14_1018420</name>
</gene>
<sequence length="92" mass="10291">MANANDSSNDATPEHAEARQETVKPERESDNFVVFSAVDLGLFEHKHNDDKTLAIFESLLERGFVPIYVTVSADYPSKLYCLKQSQPEPGHP</sequence>
<feature type="compositionally biased region" description="Polar residues" evidence="1">
    <location>
        <begin position="1"/>
        <end position="11"/>
    </location>
</feature>
<organism evidence="2">
    <name type="scientific">marine sediment metagenome</name>
    <dbReference type="NCBI Taxonomy" id="412755"/>
    <lineage>
        <taxon>unclassified sequences</taxon>
        <taxon>metagenomes</taxon>
        <taxon>ecological metagenomes</taxon>
    </lineage>
</organism>
<reference evidence="2" key="1">
    <citation type="journal article" date="2015" name="Nature">
        <title>Complex archaea that bridge the gap between prokaryotes and eukaryotes.</title>
        <authorList>
            <person name="Spang A."/>
            <person name="Saw J.H."/>
            <person name="Jorgensen S.L."/>
            <person name="Zaremba-Niedzwiedzka K."/>
            <person name="Martijn J."/>
            <person name="Lind A.E."/>
            <person name="van Eijk R."/>
            <person name="Schleper C."/>
            <person name="Guy L."/>
            <person name="Ettema T.J."/>
        </authorList>
    </citation>
    <scope>NUCLEOTIDE SEQUENCE</scope>
</reference>
<dbReference type="EMBL" id="LAZR01004052">
    <property type="protein sequence ID" value="KKN12225.1"/>
    <property type="molecule type" value="Genomic_DNA"/>
</dbReference>
<evidence type="ECO:0000256" key="1">
    <source>
        <dbReference type="SAM" id="MobiDB-lite"/>
    </source>
</evidence>
<evidence type="ECO:0000313" key="2">
    <source>
        <dbReference type="EMBL" id="KKN12225.1"/>
    </source>
</evidence>
<feature type="region of interest" description="Disordered" evidence="1">
    <location>
        <begin position="1"/>
        <end position="27"/>
    </location>
</feature>
<comment type="caution">
    <text evidence="2">The sequence shown here is derived from an EMBL/GenBank/DDBJ whole genome shotgun (WGS) entry which is preliminary data.</text>
</comment>
<dbReference type="AlphaFoldDB" id="A0A0F9MY20"/>
<proteinExistence type="predicted"/>
<protein>
    <submittedName>
        <fullName evidence="2">Uncharacterized protein</fullName>
    </submittedName>
</protein>
<accession>A0A0F9MY20</accession>